<name>A0ACD5Z8T2_AVESA</name>
<accession>A0ACD5Z8T2</accession>
<proteinExistence type="predicted"/>
<reference evidence="1" key="2">
    <citation type="submission" date="2025-09" db="UniProtKB">
        <authorList>
            <consortium name="EnsemblPlants"/>
        </authorList>
    </citation>
    <scope>IDENTIFICATION</scope>
</reference>
<evidence type="ECO:0000313" key="1">
    <source>
        <dbReference type="EnsemblPlants" id="AVESA.00010b.r2.6CG1125030.1.CDS"/>
    </source>
</evidence>
<keyword evidence="2" id="KW-1185">Reference proteome</keyword>
<protein>
    <submittedName>
        <fullName evidence="1">Uncharacterized protein</fullName>
    </submittedName>
</protein>
<evidence type="ECO:0000313" key="2">
    <source>
        <dbReference type="Proteomes" id="UP001732700"/>
    </source>
</evidence>
<sequence length="496" mass="55360">MWRLRGVMSNIIAPTPFATKITVWSVVDSLLFTSASSSVCSGRKERRGESAGDRPQPVTGGGHRPSPQSPDWTQRSQGAAELMDASEENLPLIENPSVDGESPQHSLAVVSKVLDDDDLLVEILLRIGFPTTLVHAALVCKRWLNHASDRKFLSRFHERNPPRLLGFYIDSTEDPSVAARFFPMLPQPPELDIIMRRASFSLDSYQSVRTNIMGCRNGGVLISCVDNGEITVGLHSPLCPGRGLAIVPPFPHPGFEDAYFPIWGRLLSKEEGDGMSDIYVCVCKKDMTEYVVHVYVLQNSDIAWCRLLTLAADQLASLRFEPRAVLANDKIFIASERNDIVVLDLTTKSISTLQLPQGVQYGHKDIVFAGAKDASVVYLIHAKNLQLHIWLHKGDTWLVVDTICLRGMIANLGIPGCKLEDEPTAPLWINHVGDYAEFVFLEMGPCTLLLDTKCRQLRKVYTMPKNYRYRGVIHPFMMIWPPTFPALKDDPARNTL</sequence>
<organism evidence="1 2">
    <name type="scientific">Avena sativa</name>
    <name type="common">Oat</name>
    <dbReference type="NCBI Taxonomy" id="4498"/>
    <lineage>
        <taxon>Eukaryota</taxon>
        <taxon>Viridiplantae</taxon>
        <taxon>Streptophyta</taxon>
        <taxon>Embryophyta</taxon>
        <taxon>Tracheophyta</taxon>
        <taxon>Spermatophyta</taxon>
        <taxon>Magnoliopsida</taxon>
        <taxon>Liliopsida</taxon>
        <taxon>Poales</taxon>
        <taxon>Poaceae</taxon>
        <taxon>BOP clade</taxon>
        <taxon>Pooideae</taxon>
        <taxon>Poodae</taxon>
        <taxon>Poeae</taxon>
        <taxon>Poeae Chloroplast Group 1 (Aveneae type)</taxon>
        <taxon>Aveninae</taxon>
        <taxon>Avena</taxon>
    </lineage>
</organism>
<dbReference type="Proteomes" id="UP001732700">
    <property type="component" value="Chromosome 6C"/>
</dbReference>
<dbReference type="EnsemblPlants" id="AVESA.00010b.r2.6CG1125030.1">
    <property type="protein sequence ID" value="AVESA.00010b.r2.6CG1125030.1.CDS"/>
    <property type="gene ID" value="AVESA.00010b.r2.6CG1125030"/>
</dbReference>
<reference evidence="1" key="1">
    <citation type="submission" date="2021-05" db="EMBL/GenBank/DDBJ databases">
        <authorList>
            <person name="Scholz U."/>
            <person name="Mascher M."/>
            <person name="Fiebig A."/>
        </authorList>
    </citation>
    <scope>NUCLEOTIDE SEQUENCE [LARGE SCALE GENOMIC DNA]</scope>
</reference>